<dbReference type="GO" id="GO:0016740">
    <property type="term" value="F:transferase activity"/>
    <property type="evidence" value="ECO:0007669"/>
    <property type="project" value="UniProtKB-KW"/>
</dbReference>
<keyword evidence="6 11" id="KW-0479">Metal-binding</keyword>
<dbReference type="EC" id="2.7.1.180" evidence="2 11"/>
<dbReference type="Pfam" id="PF02424">
    <property type="entry name" value="ApbE"/>
    <property type="match status" value="1"/>
</dbReference>
<evidence type="ECO:0000256" key="1">
    <source>
        <dbReference type="ARBA" id="ARBA00001946"/>
    </source>
</evidence>
<dbReference type="PIRSF" id="PIRSF006268">
    <property type="entry name" value="ApbE"/>
    <property type="match status" value="1"/>
</dbReference>
<comment type="similarity">
    <text evidence="11">Belongs to the ApbE family.</text>
</comment>
<evidence type="ECO:0000256" key="5">
    <source>
        <dbReference type="ARBA" id="ARBA00022679"/>
    </source>
</evidence>
<evidence type="ECO:0000256" key="4">
    <source>
        <dbReference type="ARBA" id="ARBA00022630"/>
    </source>
</evidence>
<dbReference type="Proteomes" id="UP001170379">
    <property type="component" value="Unassembled WGS sequence"/>
</dbReference>
<evidence type="ECO:0000256" key="8">
    <source>
        <dbReference type="ARBA" id="ARBA00022842"/>
    </source>
</evidence>
<proteinExistence type="inferred from homology"/>
<comment type="cofactor">
    <cofactor evidence="1">
        <name>Mg(2+)</name>
        <dbReference type="ChEBI" id="CHEBI:18420"/>
    </cofactor>
</comment>
<dbReference type="RefSeq" id="WP_035732133.1">
    <property type="nucleotide sequence ID" value="NZ_CP028426.1"/>
</dbReference>
<keyword evidence="5 11" id="KW-0808">Transferase</keyword>
<evidence type="ECO:0000256" key="6">
    <source>
        <dbReference type="ARBA" id="ARBA00022723"/>
    </source>
</evidence>
<evidence type="ECO:0000313" key="13">
    <source>
        <dbReference type="Proteomes" id="UP001170379"/>
    </source>
</evidence>
<evidence type="ECO:0000256" key="2">
    <source>
        <dbReference type="ARBA" id="ARBA00011955"/>
    </source>
</evidence>
<evidence type="ECO:0000256" key="9">
    <source>
        <dbReference type="ARBA" id="ARBA00031306"/>
    </source>
</evidence>
<keyword evidence="13" id="KW-1185">Reference proteome</keyword>
<evidence type="ECO:0000256" key="11">
    <source>
        <dbReference type="PIRNR" id="PIRNR006268"/>
    </source>
</evidence>
<organism evidence="12 13">
    <name type="scientific">Gulosibacter molinativorax</name>
    <dbReference type="NCBI Taxonomy" id="256821"/>
    <lineage>
        <taxon>Bacteria</taxon>
        <taxon>Bacillati</taxon>
        <taxon>Actinomycetota</taxon>
        <taxon>Actinomycetes</taxon>
        <taxon>Micrococcales</taxon>
        <taxon>Microbacteriaceae</taxon>
        <taxon>Gulosibacter</taxon>
    </lineage>
</organism>
<reference evidence="12" key="2">
    <citation type="journal article" date="2022" name="Sci. Rep.">
        <title>In silico prediction of the enzymes involved in the degradation of the herbicide molinate by Gulosibacter molinativorax ON4T.</title>
        <authorList>
            <person name="Lopes A.R."/>
            <person name="Bunin E."/>
            <person name="Viana A.T."/>
            <person name="Froufe H."/>
            <person name="Munoz-Merida A."/>
            <person name="Pinho D."/>
            <person name="Figueiredo J."/>
            <person name="Barroso C."/>
            <person name="Vaz-Moreira I."/>
            <person name="Bellanger X."/>
            <person name="Egas C."/>
            <person name="Nunes O.C."/>
        </authorList>
    </citation>
    <scope>NUCLEOTIDE SEQUENCE</scope>
    <source>
        <strain evidence="12">ON4</strain>
    </source>
</reference>
<evidence type="ECO:0000256" key="3">
    <source>
        <dbReference type="ARBA" id="ARBA00016337"/>
    </source>
</evidence>
<evidence type="ECO:0000313" key="12">
    <source>
        <dbReference type="EMBL" id="MDJ1370489.1"/>
    </source>
</evidence>
<keyword evidence="7 11" id="KW-0274">FAD</keyword>
<evidence type="ECO:0000256" key="7">
    <source>
        <dbReference type="ARBA" id="ARBA00022827"/>
    </source>
</evidence>
<dbReference type="Gene3D" id="3.10.520.10">
    <property type="entry name" value="ApbE-like domains"/>
    <property type="match status" value="1"/>
</dbReference>
<keyword evidence="4 11" id="KW-0285">Flavoprotein</keyword>
<protein>
    <recommendedName>
        <fullName evidence="3 11">FAD:protein FMN transferase</fullName>
        <ecNumber evidence="2 11">2.7.1.180</ecNumber>
    </recommendedName>
    <alternativeName>
        <fullName evidence="9 11">Flavin transferase</fullName>
    </alternativeName>
</protein>
<dbReference type="PANTHER" id="PTHR30040">
    <property type="entry name" value="THIAMINE BIOSYNTHESIS LIPOPROTEIN APBE"/>
    <property type="match status" value="1"/>
</dbReference>
<sequence length="303" mass="32936">MGTIIELQVEAESTREILTEAVRRLRVYEHRFSANDPSSELGAINRDAGLRAVAVHSELFELIALGVEHSLPADSMLDIAIGPLVQLWRIGFADARVPTPSEISEALARIDPSKIDLDEGKGQVFLRQPGMKLDLGAIAKGYIADRLVDYFREQEVTSAFINLGGNVLTYGHSPRQDDGRWRIGLRHPQHPDDQLAGYLSVAQQSVVTSGVYRRTLNRNGRSFHHILDPATGYPIETNVASLTIVSPQSVDGEIWTSRLFGRPAPDILAAIGAEPGLAAVVITDGLRVYASGDLGDQLVVGTT</sequence>
<dbReference type="InterPro" id="IPR003374">
    <property type="entry name" value="ApbE-like_sf"/>
</dbReference>
<dbReference type="InterPro" id="IPR024932">
    <property type="entry name" value="ApbE"/>
</dbReference>
<accession>A0ABT7C5N4</accession>
<keyword evidence="8 11" id="KW-0460">Magnesium</keyword>
<name>A0ABT7C5N4_9MICO</name>
<dbReference type="SUPFAM" id="SSF143631">
    <property type="entry name" value="ApbE-like"/>
    <property type="match status" value="1"/>
</dbReference>
<dbReference type="PANTHER" id="PTHR30040:SF2">
    <property type="entry name" value="FAD:PROTEIN FMN TRANSFERASE"/>
    <property type="match status" value="1"/>
</dbReference>
<dbReference type="EMBL" id="PXVD01000005">
    <property type="protein sequence ID" value="MDJ1370489.1"/>
    <property type="molecule type" value="Genomic_DNA"/>
</dbReference>
<comment type="caution">
    <text evidence="12">The sequence shown here is derived from an EMBL/GenBank/DDBJ whole genome shotgun (WGS) entry which is preliminary data.</text>
</comment>
<reference evidence="12" key="1">
    <citation type="submission" date="2018-03" db="EMBL/GenBank/DDBJ databases">
        <authorList>
            <person name="Nunes O.C."/>
            <person name="Lopes A.R."/>
            <person name="Froufe H."/>
            <person name="Munoz-Merida A."/>
            <person name="Barroso C."/>
            <person name="Egas C."/>
        </authorList>
    </citation>
    <scope>NUCLEOTIDE SEQUENCE</scope>
    <source>
        <strain evidence="12">ON4</strain>
    </source>
</reference>
<comment type="catalytic activity">
    <reaction evidence="10 11">
        <text>L-threonyl-[protein] + FAD = FMN-L-threonyl-[protein] + AMP + H(+)</text>
        <dbReference type="Rhea" id="RHEA:36847"/>
        <dbReference type="Rhea" id="RHEA-COMP:11060"/>
        <dbReference type="Rhea" id="RHEA-COMP:11061"/>
        <dbReference type="ChEBI" id="CHEBI:15378"/>
        <dbReference type="ChEBI" id="CHEBI:30013"/>
        <dbReference type="ChEBI" id="CHEBI:57692"/>
        <dbReference type="ChEBI" id="CHEBI:74257"/>
        <dbReference type="ChEBI" id="CHEBI:456215"/>
        <dbReference type="EC" id="2.7.1.180"/>
    </reaction>
</comment>
<evidence type="ECO:0000256" key="10">
    <source>
        <dbReference type="ARBA" id="ARBA00048540"/>
    </source>
</evidence>
<gene>
    <name evidence="12" type="ORF">C7K25_03735</name>
</gene>